<comment type="caution">
    <text evidence="2">The sequence shown here is derived from an EMBL/GenBank/DDBJ whole genome shotgun (WGS) entry which is preliminary data.</text>
</comment>
<protein>
    <submittedName>
        <fullName evidence="2">Uncharacterized protein</fullName>
    </submittedName>
</protein>
<feature type="region of interest" description="Disordered" evidence="1">
    <location>
        <begin position="73"/>
        <end position="104"/>
    </location>
</feature>
<dbReference type="Proteomes" id="UP000784294">
    <property type="component" value="Unassembled WGS sequence"/>
</dbReference>
<reference evidence="2" key="1">
    <citation type="submission" date="2018-11" db="EMBL/GenBank/DDBJ databases">
        <authorList>
            <consortium name="Pathogen Informatics"/>
        </authorList>
    </citation>
    <scope>NUCLEOTIDE SEQUENCE</scope>
</reference>
<sequence>MDQSEASSPGLHTGSAQMPDQHNRCKASLASRWPRSQLQTRAFACLLYPHLSHTLSLSLSRCSRSLLTLRPSYSPTRPSARQLVNPSASRTAEQPNSRPARLPNGSAALVRATGSSGYRFALILNLFGKCSICLQLPSSHFGTKAPTTWKLSEAVMTADREADRVGFAWIHVIHEPEYRQTHLDPL</sequence>
<dbReference type="EMBL" id="CAAALY010033686">
    <property type="protein sequence ID" value="VEL17669.1"/>
    <property type="molecule type" value="Genomic_DNA"/>
</dbReference>
<organism evidence="2 3">
    <name type="scientific">Protopolystoma xenopodis</name>
    <dbReference type="NCBI Taxonomy" id="117903"/>
    <lineage>
        <taxon>Eukaryota</taxon>
        <taxon>Metazoa</taxon>
        <taxon>Spiralia</taxon>
        <taxon>Lophotrochozoa</taxon>
        <taxon>Platyhelminthes</taxon>
        <taxon>Monogenea</taxon>
        <taxon>Polyopisthocotylea</taxon>
        <taxon>Polystomatidea</taxon>
        <taxon>Polystomatidae</taxon>
        <taxon>Protopolystoma</taxon>
    </lineage>
</organism>
<name>A0A448WQK6_9PLAT</name>
<keyword evidence="3" id="KW-1185">Reference proteome</keyword>
<gene>
    <name evidence="2" type="ORF">PXEA_LOCUS11109</name>
</gene>
<proteinExistence type="predicted"/>
<feature type="region of interest" description="Disordered" evidence="1">
    <location>
        <begin position="1"/>
        <end position="28"/>
    </location>
</feature>
<evidence type="ECO:0000313" key="3">
    <source>
        <dbReference type="Proteomes" id="UP000784294"/>
    </source>
</evidence>
<feature type="compositionally biased region" description="Polar residues" evidence="1">
    <location>
        <begin position="73"/>
        <end position="97"/>
    </location>
</feature>
<accession>A0A448WQK6</accession>
<evidence type="ECO:0000313" key="2">
    <source>
        <dbReference type="EMBL" id="VEL17669.1"/>
    </source>
</evidence>
<dbReference type="AlphaFoldDB" id="A0A448WQK6"/>
<evidence type="ECO:0000256" key="1">
    <source>
        <dbReference type="SAM" id="MobiDB-lite"/>
    </source>
</evidence>